<proteinExistence type="predicted"/>
<organism evidence="1">
    <name type="scientific">Siphoviridae sp. ctqPo10</name>
    <dbReference type="NCBI Taxonomy" id="2827948"/>
    <lineage>
        <taxon>Viruses</taxon>
        <taxon>Duplodnaviria</taxon>
        <taxon>Heunggongvirae</taxon>
        <taxon>Uroviricota</taxon>
        <taxon>Caudoviricetes</taxon>
    </lineage>
</organism>
<name>A0A8S5SVW9_9CAUD</name>
<evidence type="ECO:0000313" key="1">
    <source>
        <dbReference type="EMBL" id="DAF54690.1"/>
    </source>
</evidence>
<accession>A0A8S5SVW9</accession>
<reference evidence="1" key="1">
    <citation type="journal article" date="2021" name="Proc. Natl. Acad. Sci. U.S.A.">
        <title>A Catalog of Tens of Thousands of Viruses from Human Metagenomes Reveals Hidden Associations with Chronic Diseases.</title>
        <authorList>
            <person name="Tisza M.J."/>
            <person name="Buck C.B."/>
        </authorList>
    </citation>
    <scope>NUCLEOTIDE SEQUENCE</scope>
    <source>
        <strain evidence="1">CtqPo10</strain>
    </source>
</reference>
<protein>
    <submittedName>
        <fullName evidence="1">Uncharacterized protein</fullName>
    </submittedName>
</protein>
<dbReference type="EMBL" id="BK032682">
    <property type="protein sequence ID" value="DAF54690.1"/>
    <property type="molecule type" value="Genomic_DNA"/>
</dbReference>
<sequence>MQNPKGMLLTTHFLFLYSVSIYLENSIRLNL</sequence>